<dbReference type="EMBL" id="SMAI01000016">
    <property type="protein sequence ID" value="TCT01900.1"/>
    <property type="molecule type" value="Genomic_DNA"/>
</dbReference>
<sequence length="626" mass="69141">MTIQTSPRSDVVPYPMPPTAAGDAGRPDNPAVSDPGTVFRDLFAYAADAGERSVLFWDTLRQRADNMLAHERAGKPPLLDFDHEVLADARRFERPVNYLLLRVTHAGDDCLDDCLDPSKPPVVILDPRAGHGPGIGGFKRESEVGVALHQGHPVYFVAFTPEPMPGQTLADVLHALRRFVEEVAKRHPGSAPILYGNCQAGWAVTLLAADCAGLTGPTILNGTPLSYWAGEPGVNPMRIAAGFEGGTWLTHLLADLGDGRFDGAWLVQNFEGLKPESVWEKHANLYVAVDTERQRFLDFERWWNGFFFLSREEILAIVENLFVGDRLEQGRLRICDGCHADLRRIRNPVVIFASYGDNITPPHQALGWIPAVYADTPDLKAAGQRIVYLVNSHVGHLGIFVSAKVARLEHRAILQSLPRIEALPPGLYEMRIDNPTGDPDCSADAFEVRFEERQVSDIRFARADDAFQRVRQLSEVNEKFYRTFASPWVRAFTTPWSAAALEWLHPMRASRYLLSEGFLPWMRGIHLLADGIAAHRHPAAPDNPFRVREAGFIADAAEAIASARRLRDSAFERIFDTTYGRSALFPSLNTVHPSPAPPEAGTVASASPAPEMTEAFSEERAASAAQ</sequence>
<dbReference type="AlphaFoldDB" id="A0A4R3LNF2"/>
<dbReference type="PANTHER" id="PTHR36837">
    <property type="entry name" value="POLY(3-HYDROXYALKANOATE) POLYMERASE SUBUNIT PHAC"/>
    <property type="match status" value="1"/>
</dbReference>
<dbReference type="Pfam" id="PF11339">
    <property type="entry name" value="DUF3141"/>
    <property type="match status" value="1"/>
</dbReference>
<proteinExistence type="predicted"/>
<evidence type="ECO:0000313" key="2">
    <source>
        <dbReference type="EMBL" id="TCT01900.1"/>
    </source>
</evidence>
<evidence type="ECO:0000313" key="3">
    <source>
        <dbReference type="Proteomes" id="UP000294664"/>
    </source>
</evidence>
<dbReference type="PANTHER" id="PTHR36837:SF2">
    <property type="entry name" value="POLY(3-HYDROXYALKANOATE) POLYMERASE SUBUNIT PHAC"/>
    <property type="match status" value="1"/>
</dbReference>
<name>A0A4R3LNF2_9HYPH</name>
<evidence type="ECO:0000256" key="1">
    <source>
        <dbReference type="SAM" id="MobiDB-lite"/>
    </source>
</evidence>
<dbReference type="Proteomes" id="UP000294664">
    <property type="component" value="Unassembled WGS sequence"/>
</dbReference>
<keyword evidence="3" id="KW-1185">Reference proteome</keyword>
<accession>A0A4R3LNF2</accession>
<dbReference type="InterPro" id="IPR051321">
    <property type="entry name" value="PHA/PHB_synthase"/>
</dbReference>
<feature type="region of interest" description="Disordered" evidence="1">
    <location>
        <begin position="1"/>
        <end position="32"/>
    </location>
</feature>
<dbReference type="InterPro" id="IPR029058">
    <property type="entry name" value="AB_hydrolase_fold"/>
</dbReference>
<dbReference type="Gene3D" id="3.40.50.1820">
    <property type="entry name" value="alpha/beta hydrolase"/>
    <property type="match status" value="1"/>
</dbReference>
<organism evidence="2 3">
    <name type="scientific">Aquabacter spiritensis</name>
    <dbReference type="NCBI Taxonomy" id="933073"/>
    <lineage>
        <taxon>Bacteria</taxon>
        <taxon>Pseudomonadati</taxon>
        <taxon>Pseudomonadota</taxon>
        <taxon>Alphaproteobacteria</taxon>
        <taxon>Hyphomicrobiales</taxon>
        <taxon>Xanthobacteraceae</taxon>
        <taxon>Aquabacter</taxon>
    </lineage>
</organism>
<dbReference type="RefSeq" id="WP_132034840.1">
    <property type="nucleotide sequence ID" value="NZ_SMAI01000016.1"/>
</dbReference>
<dbReference type="InterPro" id="IPR024501">
    <property type="entry name" value="DUF3141"/>
</dbReference>
<dbReference type="OrthoDB" id="7231451at2"/>
<feature type="region of interest" description="Disordered" evidence="1">
    <location>
        <begin position="590"/>
        <end position="626"/>
    </location>
</feature>
<dbReference type="SUPFAM" id="SSF53474">
    <property type="entry name" value="alpha/beta-Hydrolases"/>
    <property type="match status" value="1"/>
</dbReference>
<reference evidence="2 3" key="1">
    <citation type="submission" date="2019-03" db="EMBL/GenBank/DDBJ databases">
        <title>Genomic Encyclopedia of Type Strains, Phase IV (KMG-IV): sequencing the most valuable type-strain genomes for metagenomic binning, comparative biology and taxonomic classification.</title>
        <authorList>
            <person name="Goeker M."/>
        </authorList>
    </citation>
    <scope>NUCLEOTIDE SEQUENCE [LARGE SCALE GENOMIC DNA]</scope>
    <source>
        <strain evidence="2 3">DSM 9035</strain>
    </source>
</reference>
<comment type="caution">
    <text evidence="2">The sequence shown here is derived from an EMBL/GenBank/DDBJ whole genome shotgun (WGS) entry which is preliminary data.</text>
</comment>
<feature type="compositionally biased region" description="Basic and acidic residues" evidence="1">
    <location>
        <begin position="617"/>
        <end position="626"/>
    </location>
</feature>
<gene>
    <name evidence="2" type="ORF">EDC64_11699</name>
</gene>
<protein>
    <submittedName>
        <fullName evidence="2">Uncharacterized protein DUF3141</fullName>
    </submittedName>
</protein>